<dbReference type="AlphaFoldDB" id="A0A9J5XG08"/>
<gene>
    <name evidence="1" type="ORF">H5410_046266</name>
</gene>
<sequence>MKRLASTLSTWSKMQFGDIYAKVKEFDERVKVAEDNLLQNNTEKHREELHSINAEYIKYMKLEEAILK</sequence>
<evidence type="ECO:0000313" key="1">
    <source>
        <dbReference type="EMBL" id="KAG5585832.1"/>
    </source>
</evidence>
<dbReference type="EMBL" id="JACXVP010000009">
    <property type="protein sequence ID" value="KAG5585832.1"/>
    <property type="molecule type" value="Genomic_DNA"/>
</dbReference>
<proteinExistence type="predicted"/>
<keyword evidence="2" id="KW-1185">Reference proteome</keyword>
<dbReference type="Proteomes" id="UP000824120">
    <property type="component" value="Chromosome 9"/>
</dbReference>
<reference evidence="1 2" key="1">
    <citation type="submission" date="2020-09" db="EMBL/GenBank/DDBJ databases">
        <title>De no assembly of potato wild relative species, Solanum commersonii.</title>
        <authorList>
            <person name="Cho K."/>
        </authorList>
    </citation>
    <scope>NUCLEOTIDE SEQUENCE [LARGE SCALE GENOMIC DNA]</scope>
    <source>
        <strain evidence="1">LZ3.2</strain>
        <tissue evidence="1">Leaf</tissue>
    </source>
</reference>
<evidence type="ECO:0000313" key="2">
    <source>
        <dbReference type="Proteomes" id="UP000824120"/>
    </source>
</evidence>
<protein>
    <submittedName>
        <fullName evidence="1">Uncharacterized protein</fullName>
    </submittedName>
</protein>
<name>A0A9J5XG08_SOLCO</name>
<comment type="caution">
    <text evidence="1">The sequence shown here is derived from an EMBL/GenBank/DDBJ whole genome shotgun (WGS) entry which is preliminary data.</text>
</comment>
<accession>A0A9J5XG08</accession>
<dbReference type="OrthoDB" id="1938220at2759"/>
<organism evidence="1 2">
    <name type="scientific">Solanum commersonii</name>
    <name type="common">Commerson's wild potato</name>
    <name type="synonym">Commerson's nightshade</name>
    <dbReference type="NCBI Taxonomy" id="4109"/>
    <lineage>
        <taxon>Eukaryota</taxon>
        <taxon>Viridiplantae</taxon>
        <taxon>Streptophyta</taxon>
        <taxon>Embryophyta</taxon>
        <taxon>Tracheophyta</taxon>
        <taxon>Spermatophyta</taxon>
        <taxon>Magnoliopsida</taxon>
        <taxon>eudicotyledons</taxon>
        <taxon>Gunneridae</taxon>
        <taxon>Pentapetalae</taxon>
        <taxon>asterids</taxon>
        <taxon>lamiids</taxon>
        <taxon>Solanales</taxon>
        <taxon>Solanaceae</taxon>
        <taxon>Solanoideae</taxon>
        <taxon>Solaneae</taxon>
        <taxon>Solanum</taxon>
    </lineage>
</organism>